<dbReference type="EnsemblPlants" id="ONIVA11G04550.1">
    <property type="protein sequence ID" value="ONIVA11G04550.1"/>
    <property type="gene ID" value="ONIVA11G04550"/>
</dbReference>
<evidence type="ECO:0000313" key="3">
    <source>
        <dbReference type="Proteomes" id="UP000006591"/>
    </source>
</evidence>
<dbReference type="Pfam" id="PF07762">
    <property type="entry name" value="DUF1618"/>
    <property type="match status" value="1"/>
</dbReference>
<dbReference type="HOGENOM" id="CLU_988277_0_0_1"/>
<reference evidence="2" key="2">
    <citation type="submission" date="2018-04" db="EMBL/GenBank/DDBJ databases">
        <title>OnivRS2 (Oryza nivara Reference Sequence Version 2).</title>
        <authorList>
            <person name="Zhang J."/>
            <person name="Kudrna D."/>
            <person name="Lee S."/>
            <person name="Talag J."/>
            <person name="Rajasekar S."/>
            <person name="Welchert J."/>
            <person name="Hsing Y.-I."/>
            <person name="Wing R.A."/>
        </authorList>
    </citation>
    <scope>NUCLEOTIDE SEQUENCE [LARGE SCALE GENOMIC DNA]</scope>
    <source>
        <strain evidence="2">SL10</strain>
    </source>
</reference>
<dbReference type="PANTHER" id="PTHR33074">
    <property type="entry name" value="EXPRESSED PROTEIN-RELATED"/>
    <property type="match status" value="1"/>
</dbReference>
<protein>
    <recommendedName>
        <fullName evidence="1">DUF1618 domain-containing protein</fullName>
    </recommendedName>
</protein>
<feature type="domain" description="DUF1618" evidence="1">
    <location>
        <begin position="214"/>
        <end position="263"/>
    </location>
</feature>
<dbReference type="Gramene" id="ONIVA11G04550.1">
    <property type="protein sequence ID" value="ONIVA11G04550.1"/>
    <property type="gene ID" value="ONIVA11G04550"/>
</dbReference>
<keyword evidence="3" id="KW-1185">Reference proteome</keyword>
<dbReference type="Proteomes" id="UP000006591">
    <property type="component" value="Chromosome 11"/>
</dbReference>
<dbReference type="InterPro" id="IPR011676">
    <property type="entry name" value="DUF1618"/>
</dbReference>
<sequence>MATAGGGSYPRWVMLEHKGHNVRSLRKHSAAGYTGDPKTAASACTFSGGPCVRVSFCLEAPPAASRMFFDLEQKDLDASMFVAAAHGDSVLIKMEYYDEHYADDALDYLITSSTTPATPRGRRQQDEPNPYMDVRATGILRRGDDELVVAELITKGSDDDMPPNEAKLLLLRSGEWSLKRAPIIHRDDGGGKGAELSAWETDMVVPVGDRRLCWVDLHRGIMLCNPFDESPRLQYVSLPVEPPKSFDDGRRDSPATKRSVCAAATTTGGGHADAREIILLLT</sequence>
<dbReference type="PANTHER" id="PTHR33074:SF76">
    <property type="entry name" value="OS11G0569701 PROTEIN"/>
    <property type="match status" value="1"/>
</dbReference>
<dbReference type="OMA" id="YEDISCP"/>
<proteinExistence type="predicted"/>
<reference evidence="2" key="1">
    <citation type="submission" date="2015-04" db="UniProtKB">
        <authorList>
            <consortium name="EnsemblPlants"/>
        </authorList>
    </citation>
    <scope>IDENTIFICATION</scope>
    <source>
        <strain evidence="2">SL10</strain>
    </source>
</reference>
<accession>A0A0E0IYT2</accession>
<evidence type="ECO:0000313" key="2">
    <source>
        <dbReference type="EnsemblPlants" id="ONIVA11G04550.1"/>
    </source>
</evidence>
<dbReference type="AlphaFoldDB" id="A0A0E0IYT2"/>
<evidence type="ECO:0000259" key="1">
    <source>
        <dbReference type="Pfam" id="PF07762"/>
    </source>
</evidence>
<dbReference type="STRING" id="4536.A0A0E0IYT2"/>
<organism evidence="2">
    <name type="scientific">Oryza nivara</name>
    <name type="common">Indian wild rice</name>
    <name type="synonym">Oryza sativa f. spontanea</name>
    <dbReference type="NCBI Taxonomy" id="4536"/>
    <lineage>
        <taxon>Eukaryota</taxon>
        <taxon>Viridiplantae</taxon>
        <taxon>Streptophyta</taxon>
        <taxon>Embryophyta</taxon>
        <taxon>Tracheophyta</taxon>
        <taxon>Spermatophyta</taxon>
        <taxon>Magnoliopsida</taxon>
        <taxon>Liliopsida</taxon>
        <taxon>Poales</taxon>
        <taxon>Poaceae</taxon>
        <taxon>BOP clade</taxon>
        <taxon>Oryzoideae</taxon>
        <taxon>Oryzeae</taxon>
        <taxon>Oryzinae</taxon>
        <taxon>Oryza</taxon>
    </lineage>
</organism>
<name>A0A0E0IYT2_ORYNI</name>